<evidence type="ECO:0000256" key="2">
    <source>
        <dbReference type="ARBA" id="ARBA00022448"/>
    </source>
</evidence>
<protein>
    <recommendedName>
        <fullName evidence="9">Major facilitator superfamily (MFS) profile domain-containing protein</fullName>
    </recommendedName>
</protein>
<feature type="transmembrane region" description="Helical" evidence="8">
    <location>
        <begin position="71"/>
        <end position="91"/>
    </location>
</feature>
<dbReference type="PANTHER" id="PTHR23502">
    <property type="entry name" value="MAJOR FACILITATOR SUPERFAMILY"/>
    <property type="match status" value="1"/>
</dbReference>
<keyword evidence="6 8" id="KW-0472">Membrane</keyword>
<name>A0A818PD94_9BILA</name>
<dbReference type="PROSITE" id="PS50850">
    <property type="entry name" value="MFS"/>
    <property type="match status" value="1"/>
</dbReference>
<evidence type="ECO:0000313" key="10">
    <source>
        <dbReference type="EMBL" id="CAF3621528.1"/>
    </source>
</evidence>
<dbReference type="EMBL" id="CAJNYV010003919">
    <property type="protein sequence ID" value="CAF3621528.1"/>
    <property type="molecule type" value="Genomic_DNA"/>
</dbReference>
<evidence type="ECO:0000259" key="9">
    <source>
        <dbReference type="PROSITE" id="PS50850"/>
    </source>
</evidence>
<dbReference type="Pfam" id="PF07690">
    <property type="entry name" value="MFS_1"/>
    <property type="match status" value="1"/>
</dbReference>
<keyword evidence="5 8" id="KW-1133">Transmembrane helix</keyword>
<gene>
    <name evidence="10" type="ORF">KIK155_LOCUS21944</name>
</gene>
<comment type="subcellular location">
    <subcellularLocation>
        <location evidence="1">Cell membrane</location>
        <topology evidence="1">Multi-pass membrane protein</topology>
    </subcellularLocation>
</comment>
<sequence length="138" mass="15422">MVQNTYNFTFDYITLNLSINNRFKAAGTIADIFSAKDRGLGIVVLASAPFLGPTLGPIIGNIIGQSIGWRWIQGVMAIYTAVFVLVGILVYPETYAPVLIRQRANKLSKVTGFVYRSKFEEHEQIRFGHLLRTSLSRP</sequence>
<evidence type="ECO:0000256" key="3">
    <source>
        <dbReference type="ARBA" id="ARBA00022475"/>
    </source>
</evidence>
<reference evidence="10" key="1">
    <citation type="submission" date="2021-02" db="EMBL/GenBank/DDBJ databases">
        <authorList>
            <person name="Nowell W R."/>
        </authorList>
    </citation>
    <scope>NUCLEOTIDE SEQUENCE</scope>
</reference>
<feature type="domain" description="Major facilitator superfamily (MFS) profile" evidence="9">
    <location>
        <begin position="1"/>
        <end position="138"/>
    </location>
</feature>
<evidence type="ECO:0000256" key="7">
    <source>
        <dbReference type="ARBA" id="ARBA00038459"/>
    </source>
</evidence>
<accession>A0A818PD94</accession>
<evidence type="ECO:0000256" key="1">
    <source>
        <dbReference type="ARBA" id="ARBA00004651"/>
    </source>
</evidence>
<dbReference type="SUPFAM" id="SSF103473">
    <property type="entry name" value="MFS general substrate transporter"/>
    <property type="match status" value="1"/>
</dbReference>
<organism evidence="10 11">
    <name type="scientific">Rotaria socialis</name>
    <dbReference type="NCBI Taxonomy" id="392032"/>
    <lineage>
        <taxon>Eukaryota</taxon>
        <taxon>Metazoa</taxon>
        <taxon>Spiralia</taxon>
        <taxon>Gnathifera</taxon>
        <taxon>Rotifera</taxon>
        <taxon>Eurotatoria</taxon>
        <taxon>Bdelloidea</taxon>
        <taxon>Philodinida</taxon>
        <taxon>Philodinidae</taxon>
        <taxon>Rotaria</taxon>
    </lineage>
</organism>
<dbReference type="Gene3D" id="1.20.1250.20">
    <property type="entry name" value="MFS general substrate transporter like domains"/>
    <property type="match status" value="1"/>
</dbReference>
<evidence type="ECO:0000256" key="8">
    <source>
        <dbReference type="SAM" id="Phobius"/>
    </source>
</evidence>
<evidence type="ECO:0000256" key="4">
    <source>
        <dbReference type="ARBA" id="ARBA00022692"/>
    </source>
</evidence>
<dbReference type="GO" id="GO:0022857">
    <property type="term" value="F:transmembrane transporter activity"/>
    <property type="evidence" value="ECO:0007669"/>
    <property type="project" value="InterPro"/>
</dbReference>
<keyword evidence="4 8" id="KW-0812">Transmembrane</keyword>
<proteinExistence type="inferred from homology"/>
<comment type="caution">
    <text evidence="10">The sequence shown here is derived from an EMBL/GenBank/DDBJ whole genome shotgun (WGS) entry which is preliminary data.</text>
</comment>
<dbReference type="PANTHER" id="PTHR23502:SF186">
    <property type="entry name" value="MAJOR FACILITATOR SUPERFAMILY (MFS) PROFILE DOMAIN-CONTAINING PROTEIN"/>
    <property type="match status" value="1"/>
</dbReference>
<feature type="transmembrane region" description="Helical" evidence="8">
    <location>
        <begin position="39"/>
        <end position="59"/>
    </location>
</feature>
<dbReference type="InterPro" id="IPR011701">
    <property type="entry name" value="MFS"/>
</dbReference>
<comment type="similarity">
    <text evidence="7">Belongs to the major facilitator superfamily. DHA1 family. Polyamines/proton antiporter (TC 2.A.1.2.16) subfamily.</text>
</comment>
<dbReference type="AlphaFoldDB" id="A0A818PD94"/>
<evidence type="ECO:0000256" key="5">
    <source>
        <dbReference type="ARBA" id="ARBA00022989"/>
    </source>
</evidence>
<dbReference type="InterPro" id="IPR020846">
    <property type="entry name" value="MFS_dom"/>
</dbReference>
<evidence type="ECO:0000313" key="11">
    <source>
        <dbReference type="Proteomes" id="UP000663865"/>
    </source>
</evidence>
<keyword evidence="2" id="KW-0813">Transport</keyword>
<dbReference type="Proteomes" id="UP000663865">
    <property type="component" value="Unassembled WGS sequence"/>
</dbReference>
<evidence type="ECO:0000256" key="6">
    <source>
        <dbReference type="ARBA" id="ARBA00023136"/>
    </source>
</evidence>
<keyword evidence="3" id="KW-1003">Cell membrane</keyword>
<dbReference type="GO" id="GO:0005886">
    <property type="term" value="C:plasma membrane"/>
    <property type="evidence" value="ECO:0007669"/>
    <property type="project" value="UniProtKB-SubCell"/>
</dbReference>
<dbReference type="InterPro" id="IPR036259">
    <property type="entry name" value="MFS_trans_sf"/>
</dbReference>